<keyword evidence="13" id="KW-1185">Reference proteome</keyword>
<comment type="subunit">
    <text evidence="8 10">Monomer.</text>
</comment>
<keyword evidence="6 8" id="KW-0862">Zinc</keyword>
<dbReference type="GO" id="GO:0044209">
    <property type="term" value="P:AMP salvage"/>
    <property type="evidence" value="ECO:0007669"/>
    <property type="project" value="UniProtKB-UniRule"/>
</dbReference>
<dbReference type="NCBIfam" id="NF001381">
    <property type="entry name" value="PRK00279.1-3"/>
    <property type="match status" value="1"/>
</dbReference>
<evidence type="ECO:0000256" key="10">
    <source>
        <dbReference type="RuleBase" id="RU003331"/>
    </source>
</evidence>
<comment type="subcellular location">
    <subcellularLocation>
        <location evidence="8 10">Cytoplasm</location>
    </subcellularLocation>
</comment>
<dbReference type="PANTHER" id="PTHR23359">
    <property type="entry name" value="NUCLEOTIDE KINASE"/>
    <property type="match status" value="1"/>
</dbReference>
<dbReference type="AlphaFoldDB" id="A0A7G9G8G8"/>
<dbReference type="SUPFAM" id="SSF52540">
    <property type="entry name" value="P-loop containing nucleoside triphosphate hydrolases"/>
    <property type="match status" value="1"/>
</dbReference>
<evidence type="ECO:0000256" key="9">
    <source>
        <dbReference type="RuleBase" id="RU003330"/>
    </source>
</evidence>
<feature type="binding site" evidence="8">
    <location>
        <position position="133"/>
    </location>
    <ligand>
        <name>Zn(2+)</name>
        <dbReference type="ChEBI" id="CHEBI:29105"/>
        <note>structural</note>
    </ligand>
</feature>
<evidence type="ECO:0000256" key="6">
    <source>
        <dbReference type="ARBA" id="ARBA00022833"/>
    </source>
</evidence>
<dbReference type="InterPro" id="IPR033690">
    <property type="entry name" value="Adenylat_kinase_CS"/>
</dbReference>
<dbReference type="GO" id="GO:0008270">
    <property type="term" value="F:zinc ion binding"/>
    <property type="evidence" value="ECO:0007669"/>
    <property type="project" value="UniProtKB-UniRule"/>
</dbReference>
<evidence type="ECO:0000256" key="2">
    <source>
        <dbReference type="ARBA" id="ARBA00022723"/>
    </source>
</evidence>
<feature type="binding site" evidence="8">
    <location>
        <begin position="10"/>
        <end position="15"/>
    </location>
    <ligand>
        <name>ATP</name>
        <dbReference type="ChEBI" id="CHEBI:30616"/>
    </ligand>
</feature>
<dbReference type="CDD" id="cd01428">
    <property type="entry name" value="ADK"/>
    <property type="match status" value="1"/>
</dbReference>
<comment type="domain">
    <text evidence="8">Consists of three domains, a large central CORE domain and two small peripheral domains, NMPbind and LID, which undergo movements during catalysis. The LID domain closes over the site of phosphoryl transfer upon ATP binding. Assembling and dissambling the active center during each catalytic cycle provides an effective means to prevent ATP hydrolysis. Some bacteria have evolved a zinc-coordinating structure that stabilizes the LID domain.</text>
</comment>
<feature type="binding site" evidence="8">
    <location>
        <position position="92"/>
    </location>
    <ligand>
        <name>AMP</name>
        <dbReference type="ChEBI" id="CHEBI:456215"/>
    </ligand>
</feature>
<dbReference type="GO" id="GO:0005737">
    <property type="term" value="C:cytoplasm"/>
    <property type="evidence" value="ECO:0007669"/>
    <property type="project" value="UniProtKB-SubCell"/>
</dbReference>
<feature type="binding site" evidence="8">
    <location>
        <position position="171"/>
    </location>
    <ligand>
        <name>AMP</name>
        <dbReference type="ChEBI" id="CHEBI:456215"/>
    </ligand>
</feature>
<feature type="binding site" evidence="8">
    <location>
        <position position="153"/>
    </location>
    <ligand>
        <name>Zn(2+)</name>
        <dbReference type="ChEBI" id="CHEBI:29105"/>
        <note>structural</note>
    </ligand>
</feature>
<dbReference type="KEGG" id="whj:H9Q79_08980"/>
<dbReference type="InterPro" id="IPR027417">
    <property type="entry name" value="P-loop_NTPase"/>
</dbReference>
<feature type="binding site" evidence="8">
    <location>
        <position position="127"/>
    </location>
    <ligand>
        <name>ATP</name>
        <dbReference type="ChEBI" id="CHEBI:30616"/>
    </ligand>
</feature>
<keyword evidence="7 8" id="KW-0067">ATP-binding</keyword>
<keyword evidence="5 8" id="KW-0418">Kinase</keyword>
<dbReference type="NCBIfam" id="NF001380">
    <property type="entry name" value="PRK00279.1-2"/>
    <property type="match status" value="1"/>
</dbReference>
<comment type="similarity">
    <text evidence="8 9">Belongs to the adenylate kinase family.</text>
</comment>
<dbReference type="PROSITE" id="PS00113">
    <property type="entry name" value="ADENYLATE_KINASE"/>
    <property type="match status" value="1"/>
</dbReference>
<keyword evidence="1 8" id="KW-0808">Transferase</keyword>
<dbReference type="Pfam" id="PF05191">
    <property type="entry name" value="ADK_lid"/>
    <property type="match status" value="1"/>
</dbReference>
<evidence type="ECO:0000313" key="12">
    <source>
        <dbReference type="EMBL" id="QNM07100.1"/>
    </source>
</evidence>
<feature type="binding site" evidence="8">
    <location>
        <begin position="57"/>
        <end position="59"/>
    </location>
    <ligand>
        <name>AMP</name>
        <dbReference type="ChEBI" id="CHEBI:456215"/>
    </ligand>
</feature>
<keyword evidence="8" id="KW-0963">Cytoplasm</keyword>
<dbReference type="InterPro" id="IPR007862">
    <property type="entry name" value="Adenylate_kinase_lid-dom"/>
</dbReference>
<name>A0A7G9G8G8_9FIRM</name>
<dbReference type="PRINTS" id="PR00094">
    <property type="entry name" value="ADENYLTKNASE"/>
</dbReference>
<feature type="binding site" evidence="8">
    <location>
        <position position="199"/>
    </location>
    <ligand>
        <name>ATP</name>
        <dbReference type="ChEBI" id="CHEBI:30616"/>
    </ligand>
</feature>
<dbReference type="NCBIfam" id="TIGR01351">
    <property type="entry name" value="adk"/>
    <property type="match status" value="1"/>
</dbReference>
<feature type="region of interest" description="LID" evidence="8">
    <location>
        <begin position="126"/>
        <end position="163"/>
    </location>
</feature>
<feature type="domain" description="Adenylate kinase active site lid" evidence="11">
    <location>
        <begin position="127"/>
        <end position="162"/>
    </location>
</feature>
<reference evidence="12 13" key="1">
    <citation type="submission" date="2020-08" db="EMBL/GenBank/DDBJ databases">
        <authorList>
            <person name="Liu C."/>
            <person name="Sun Q."/>
        </authorList>
    </citation>
    <scope>NUCLEOTIDE SEQUENCE [LARGE SCALE GENOMIC DNA]</scope>
    <source>
        <strain evidence="12 13">NSJ-29</strain>
    </source>
</reference>
<dbReference type="NCBIfam" id="NF001379">
    <property type="entry name" value="PRK00279.1-1"/>
    <property type="match status" value="1"/>
</dbReference>
<feature type="binding site" evidence="8">
    <location>
        <position position="160"/>
    </location>
    <ligand>
        <name>AMP</name>
        <dbReference type="ChEBI" id="CHEBI:456215"/>
    </ligand>
</feature>
<dbReference type="GO" id="GO:0005524">
    <property type="term" value="F:ATP binding"/>
    <property type="evidence" value="ECO:0007669"/>
    <property type="project" value="UniProtKB-UniRule"/>
</dbReference>
<keyword evidence="4 8" id="KW-0547">Nucleotide-binding</keyword>
<feature type="binding site" evidence="8">
    <location>
        <position position="130"/>
    </location>
    <ligand>
        <name>Zn(2+)</name>
        <dbReference type="ChEBI" id="CHEBI:29105"/>
        <note>structural</note>
    </ligand>
</feature>
<feature type="binding site" evidence="8">
    <location>
        <position position="31"/>
    </location>
    <ligand>
        <name>AMP</name>
        <dbReference type="ChEBI" id="CHEBI:456215"/>
    </ligand>
</feature>
<accession>A0A7G9G8G8</accession>
<feature type="binding site" evidence="8">
    <location>
        <position position="36"/>
    </location>
    <ligand>
        <name>AMP</name>
        <dbReference type="ChEBI" id="CHEBI:456215"/>
    </ligand>
</feature>
<dbReference type="RefSeq" id="WP_118643459.1">
    <property type="nucleotide sequence ID" value="NZ_CP060635.1"/>
</dbReference>
<evidence type="ECO:0000256" key="8">
    <source>
        <dbReference type="HAMAP-Rule" id="MF_00235"/>
    </source>
</evidence>
<evidence type="ECO:0000256" key="3">
    <source>
        <dbReference type="ARBA" id="ARBA00022727"/>
    </source>
</evidence>
<dbReference type="EMBL" id="CP060635">
    <property type="protein sequence ID" value="QNM07100.1"/>
    <property type="molecule type" value="Genomic_DNA"/>
</dbReference>
<dbReference type="InterPro" id="IPR000850">
    <property type="entry name" value="Adenylat/UMP-CMP_kin"/>
</dbReference>
<organism evidence="12 13">
    <name type="scientific">Wansuia hejianensis</name>
    <dbReference type="NCBI Taxonomy" id="2763667"/>
    <lineage>
        <taxon>Bacteria</taxon>
        <taxon>Bacillati</taxon>
        <taxon>Bacillota</taxon>
        <taxon>Clostridia</taxon>
        <taxon>Lachnospirales</taxon>
        <taxon>Lachnospiraceae</taxon>
        <taxon>Wansuia</taxon>
    </lineage>
</organism>
<comment type="pathway">
    <text evidence="8">Purine metabolism; AMP biosynthesis via salvage pathway; AMP from ADP: step 1/1.</text>
</comment>
<dbReference type="Proteomes" id="UP000515860">
    <property type="component" value="Chromosome"/>
</dbReference>
<dbReference type="EC" id="2.7.4.3" evidence="8 10"/>
<comment type="catalytic activity">
    <reaction evidence="8 10">
        <text>AMP + ATP = 2 ADP</text>
        <dbReference type="Rhea" id="RHEA:12973"/>
        <dbReference type="ChEBI" id="CHEBI:30616"/>
        <dbReference type="ChEBI" id="CHEBI:456215"/>
        <dbReference type="ChEBI" id="CHEBI:456216"/>
        <dbReference type="EC" id="2.7.4.3"/>
    </reaction>
</comment>
<feature type="binding site" evidence="8">
    <location>
        <begin position="85"/>
        <end position="88"/>
    </location>
    <ligand>
        <name>AMP</name>
        <dbReference type="ChEBI" id="CHEBI:456215"/>
    </ligand>
</feature>
<feature type="region of interest" description="NMP" evidence="8">
    <location>
        <begin position="30"/>
        <end position="59"/>
    </location>
</feature>
<dbReference type="NCBIfam" id="NF011100">
    <property type="entry name" value="PRK14527.1"/>
    <property type="match status" value="1"/>
</dbReference>
<keyword evidence="2 8" id="KW-0479">Metal-binding</keyword>
<dbReference type="UniPathway" id="UPA00588">
    <property type="reaction ID" value="UER00649"/>
</dbReference>
<dbReference type="HAMAP" id="MF_00235">
    <property type="entry name" value="Adenylate_kinase_Adk"/>
    <property type="match status" value="1"/>
</dbReference>
<sequence>MKIIMLGAPGAGKGTQAKRIAEKYDIPHISTGDIFRANIKNGTELGKKAKSYMDQGLLVPDELTCDLVVDRISQPDAVRGYVLDGFPRTIPQAEALTAALDQRGEKVDYAINVEVPDANIVNRMSGRRACLACGATYHVEYNPPKTEDNCDVCGGGLVLRDDDKPETVKKRLDVYHAQTQPLIDYYQAAGVLAEVDGTQDIDVVFQDIVKILGV</sequence>
<proteinExistence type="inferred from homology"/>
<protein>
    <recommendedName>
        <fullName evidence="8 10">Adenylate kinase</fullName>
        <shortName evidence="8">AK</shortName>
        <ecNumber evidence="8 10">2.7.4.3</ecNumber>
    </recommendedName>
    <alternativeName>
        <fullName evidence="8">ATP-AMP transphosphorylase</fullName>
    </alternativeName>
    <alternativeName>
        <fullName evidence="8">ATP:AMP phosphotransferase</fullName>
    </alternativeName>
    <alternativeName>
        <fullName evidence="8">Adenylate monophosphate kinase</fullName>
    </alternativeName>
</protein>
<comment type="function">
    <text evidence="8">Catalyzes the reversible transfer of the terminal phosphate group between ATP and AMP. Plays an important role in cellular energy homeostasis and in adenine nucleotide metabolism.</text>
</comment>
<evidence type="ECO:0000256" key="1">
    <source>
        <dbReference type="ARBA" id="ARBA00022679"/>
    </source>
</evidence>
<evidence type="ECO:0000259" key="11">
    <source>
        <dbReference type="Pfam" id="PF05191"/>
    </source>
</evidence>
<feature type="binding site" evidence="8">
    <location>
        <begin position="136"/>
        <end position="137"/>
    </location>
    <ligand>
        <name>ATP</name>
        <dbReference type="ChEBI" id="CHEBI:30616"/>
    </ligand>
</feature>
<feature type="binding site" evidence="8">
    <location>
        <position position="150"/>
    </location>
    <ligand>
        <name>Zn(2+)</name>
        <dbReference type="ChEBI" id="CHEBI:29105"/>
        <note>structural</note>
    </ligand>
</feature>
<dbReference type="Pfam" id="PF00406">
    <property type="entry name" value="ADK"/>
    <property type="match status" value="1"/>
</dbReference>
<evidence type="ECO:0000256" key="4">
    <source>
        <dbReference type="ARBA" id="ARBA00022741"/>
    </source>
</evidence>
<dbReference type="GO" id="GO:0004017">
    <property type="term" value="F:AMP kinase activity"/>
    <property type="evidence" value="ECO:0007669"/>
    <property type="project" value="UniProtKB-UniRule"/>
</dbReference>
<keyword evidence="3 8" id="KW-0545">Nucleotide biosynthesis</keyword>
<gene>
    <name evidence="8" type="primary">adk</name>
    <name evidence="12" type="ORF">H9Q79_08980</name>
</gene>
<evidence type="ECO:0000256" key="5">
    <source>
        <dbReference type="ARBA" id="ARBA00022777"/>
    </source>
</evidence>
<evidence type="ECO:0000256" key="7">
    <source>
        <dbReference type="ARBA" id="ARBA00022840"/>
    </source>
</evidence>
<evidence type="ECO:0000313" key="13">
    <source>
        <dbReference type="Proteomes" id="UP000515860"/>
    </source>
</evidence>
<dbReference type="FunFam" id="3.40.50.300:FF:000106">
    <property type="entry name" value="Adenylate kinase mitochondrial"/>
    <property type="match status" value="1"/>
</dbReference>
<dbReference type="Gene3D" id="3.40.50.300">
    <property type="entry name" value="P-loop containing nucleotide triphosphate hydrolases"/>
    <property type="match status" value="1"/>
</dbReference>
<dbReference type="InterPro" id="IPR006259">
    <property type="entry name" value="Adenyl_kin_sub"/>
</dbReference>